<name>A0ABV7ZPM2_9CORY</name>
<evidence type="ECO:0000256" key="4">
    <source>
        <dbReference type="ARBA" id="ARBA00012037"/>
    </source>
</evidence>
<proteinExistence type="inferred from homology"/>
<evidence type="ECO:0000256" key="9">
    <source>
        <dbReference type="ARBA" id="ARBA00022989"/>
    </source>
</evidence>
<evidence type="ECO:0000256" key="6">
    <source>
        <dbReference type="ARBA" id="ARBA00022475"/>
    </source>
</evidence>
<dbReference type="InterPro" id="IPR020959">
    <property type="entry name" value="ArabinofuranosylTrfase_AftA_C"/>
</dbReference>
<dbReference type="Pfam" id="PF12250">
    <property type="entry name" value="AftA_N"/>
    <property type="match status" value="1"/>
</dbReference>
<feature type="domain" description="Arabinofuranosyltransferase AftA N-terminal" evidence="16">
    <location>
        <begin position="63"/>
        <end position="495"/>
    </location>
</feature>
<keyword evidence="9 14" id="KW-1133">Transmembrane helix</keyword>
<evidence type="ECO:0000256" key="5">
    <source>
        <dbReference type="ARBA" id="ARBA00020482"/>
    </source>
</evidence>
<comment type="catalytic activity">
    <reaction evidence="12">
        <text>Adds an alpha-D-arabinofuranosyl group from trans,octacis-decaprenylphospho-beta-D-arabinofuranose at the 5-O-position of the eighth, tenth and twelfth galactofuranose unit of the galactofuranan chain of [beta-D-galactofuranosyl-(1-&gt;5)-beta-D-galactofuranosyl-(1-&gt;6)]14-beta-D-galactofuranosyl-(1-&gt;5)-beta-D-galactofuranosyl-(1-&gt;4)-alpha-L-rhamnopyranosyl-(1-&gt;3)-N-acetyl-alpha-D-glucosaminyl-diphospho-trans,octacis-decaprenol.</text>
        <dbReference type="EC" id="2.4.2.46"/>
    </reaction>
</comment>
<evidence type="ECO:0000256" key="11">
    <source>
        <dbReference type="ARBA" id="ARBA00033184"/>
    </source>
</evidence>
<feature type="domain" description="Arabinofuranosyltransferase AftA C-terminal" evidence="15">
    <location>
        <begin position="503"/>
        <end position="676"/>
    </location>
</feature>
<evidence type="ECO:0000259" key="16">
    <source>
        <dbReference type="Pfam" id="PF12250"/>
    </source>
</evidence>
<feature type="region of interest" description="Disordered" evidence="13">
    <location>
        <begin position="1"/>
        <end position="33"/>
    </location>
</feature>
<comment type="pathway">
    <text evidence="2">Cell wall biogenesis; cell wall polysaccharide biosynthesis.</text>
</comment>
<feature type="transmembrane region" description="Helical" evidence="14">
    <location>
        <begin position="101"/>
        <end position="119"/>
    </location>
</feature>
<feature type="transmembrane region" description="Helical" evidence="14">
    <location>
        <begin position="244"/>
        <end position="260"/>
    </location>
</feature>
<evidence type="ECO:0000256" key="10">
    <source>
        <dbReference type="ARBA" id="ARBA00023136"/>
    </source>
</evidence>
<dbReference type="RefSeq" id="WP_290290814.1">
    <property type="nucleotide sequence ID" value="NZ_CP047211.1"/>
</dbReference>
<feature type="transmembrane region" description="Helical" evidence="14">
    <location>
        <begin position="335"/>
        <end position="358"/>
    </location>
</feature>
<evidence type="ECO:0000256" key="1">
    <source>
        <dbReference type="ARBA" id="ARBA00004651"/>
    </source>
</evidence>
<keyword evidence="10 14" id="KW-0472">Membrane</keyword>
<feature type="compositionally biased region" description="Low complexity" evidence="13">
    <location>
        <begin position="1"/>
        <end position="32"/>
    </location>
</feature>
<comment type="similarity">
    <text evidence="3">Belongs to the glycosyltransferase 85 family.</text>
</comment>
<keyword evidence="6" id="KW-1003">Cell membrane</keyword>
<evidence type="ECO:0000256" key="8">
    <source>
        <dbReference type="ARBA" id="ARBA00022692"/>
    </source>
</evidence>
<evidence type="ECO:0000313" key="18">
    <source>
        <dbReference type="Proteomes" id="UP001595751"/>
    </source>
</evidence>
<feature type="transmembrane region" description="Helical" evidence="14">
    <location>
        <begin position="479"/>
        <end position="500"/>
    </location>
</feature>
<evidence type="ECO:0000256" key="12">
    <source>
        <dbReference type="ARBA" id="ARBA00034030"/>
    </source>
</evidence>
<feature type="transmembrane region" description="Helical" evidence="14">
    <location>
        <begin position="382"/>
        <end position="402"/>
    </location>
</feature>
<sequence length="682" mass="72166">MSESTSAPTTAPDAATEAAPGAEAGTPTAGATRVHQADPFATDPVGEVFADDQLSLKHAALGMAAAVIGGALVAFVAWFLLKRVSLPAFGGSMVTRAISSAATVILLLAVTVLLYFWATRGAGARPRWMELLTYVAAYLSPAALVVSTLAIPLGSTRLYLDGISVDQEFRTEYLSRMTAEFGLHDMAYIDVPSYYPAGWFFLGGRLANVLGMPGWEVFQPWALITLAAGGSLLVPVWQRLSGSLPVAAGIALLTTAIAISTTADEPYAAVVAMGLPPLAVMARRALAGAWSATIGVIVFLGVSATFYTLHTAVGALIVVTLTIAVCAAERSWRPVVKLILMGAGSMLIAATVWGPYVWATLTGAPSSGATAMNYLPDNGARVPLPMFAASVIGVMCLLGLLWMIVRVLEPDTRALIIGLSVMYGWVVASMIATLAGRTLLGFRLEAPITLMLATAGVFAIADMKLNGVERLWPAAVGPAVARTVSATLAAVILLAGVGYAQSIPNRLHGPIDLAHTDTDGYGERADRFAPDAGARYPEIDAALRDAGLEPTKSVVLTDERNFQAFFPWYSFQALTSHYANPLGEFDRRNAAIEEWAKISDPDELVAAMDSDPWRGPDAIILRGDSTDPKSPYTLDLADDIYPNNPNVLFRGVTFDPAAFRGHWTTSQIGPFVVLIRNDAPAK</sequence>
<reference evidence="18" key="1">
    <citation type="journal article" date="2019" name="Int. J. Syst. Evol. Microbiol.">
        <title>The Global Catalogue of Microorganisms (GCM) 10K type strain sequencing project: providing services to taxonomists for standard genome sequencing and annotation.</title>
        <authorList>
            <consortium name="The Broad Institute Genomics Platform"/>
            <consortium name="The Broad Institute Genome Sequencing Center for Infectious Disease"/>
            <person name="Wu L."/>
            <person name="Ma J."/>
        </authorList>
    </citation>
    <scope>NUCLEOTIDE SEQUENCE [LARGE SCALE GENOMIC DNA]</scope>
    <source>
        <strain evidence="18">CCUG 53252</strain>
    </source>
</reference>
<feature type="transmembrane region" description="Helical" evidence="14">
    <location>
        <begin position="448"/>
        <end position="467"/>
    </location>
</feature>
<feature type="transmembrane region" description="Helical" evidence="14">
    <location>
        <begin position="312"/>
        <end position="328"/>
    </location>
</feature>
<organism evidence="17 18">
    <name type="scientific">Corynebacterium hansenii</name>
    <dbReference type="NCBI Taxonomy" id="394964"/>
    <lineage>
        <taxon>Bacteria</taxon>
        <taxon>Bacillati</taxon>
        <taxon>Actinomycetota</taxon>
        <taxon>Actinomycetes</taxon>
        <taxon>Mycobacteriales</taxon>
        <taxon>Corynebacteriaceae</taxon>
        <taxon>Corynebacterium</taxon>
    </lineage>
</organism>
<protein>
    <recommendedName>
        <fullName evidence="5">Galactan 5-O-arabinofuranosyltransferase</fullName>
        <ecNumber evidence="4">2.4.2.46</ecNumber>
    </recommendedName>
    <alternativeName>
        <fullName evidence="11">Arabinofuranosyltransferase AftA</fullName>
    </alternativeName>
</protein>
<evidence type="ECO:0000256" key="13">
    <source>
        <dbReference type="SAM" id="MobiDB-lite"/>
    </source>
</evidence>
<keyword evidence="18" id="KW-1185">Reference proteome</keyword>
<comment type="subcellular location">
    <subcellularLocation>
        <location evidence="1">Cell membrane</location>
        <topology evidence="1">Multi-pass membrane protein</topology>
    </subcellularLocation>
</comment>
<accession>A0ABV7ZPM2</accession>
<dbReference type="EMBL" id="JBHRZN010000001">
    <property type="protein sequence ID" value="MFC3849407.1"/>
    <property type="molecule type" value="Genomic_DNA"/>
</dbReference>
<dbReference type="EC" id="2.4.2.46" evidence="4"/>
<dbReference type="Proteomes" id="UP001595751">
    <property type="component" value="Unassembled WGS sequence"/>
</dbReference>
<keyword evidence="8 14" id="KW-0812">Transmembrane</keyword>
<evidence type="ECO:0000313" key="17">
    <source>
        <dbReference type="EMBL" id="MFC3849407.1"/>
    </source>
</evidence>
<evidence type="ECO:0000256" key="7">
    <source>
        <dbReference type="ARBA" id="ARBA00022679"/>
    </source>
</evidence>
<evidence type="ECO:0000256" key="2">
    <source>
        <dbReference type="ARBA" id="ARBA00004776"/>
    </source>
</evidence>
<keyword evidence="7" id="KW-0808">Transferase</keyword>
<feature type="transmembrane region" description="Helical" evidence="14">
    <location>
        <begin position="59"/>
        <end position="81"/>
    </location>
</feature>
<evidence type="ECO:0000256" key="14">
    <source>
        <dbReference type="SAM" id="Phobius"/>
    </source>
</evidence>
<feature type="transmembrane region" description="Helical" evidence="14">
    <location>
        <begin position="218"/>
        <end position="237"/>
    </location>
</feature>
<comment type="caution">
    <text evidence="17">The sequence shown here is derived from an EMBL/GenBank/DDBJ whole genome shotgun (WGS) entry which is preliminary data.</text>
</comment>
<feature type="transmembrane region" description="Helical" evidence="14">
    <location>
        <begin position="131"/>
        <end position="151"/>
    </location>
</feature>
<dbReference type="Pfam" id="PF12249">
    <property type="entry name" value="AftA_C"/>
    <property type="match status" value="1"/>
</dbReference>
<gene>
    <name evidence="17" type="ORF">ACFORJ_04420</name>
</gene>
<dbReference type="InterPro" id="IPR020963">
    <property type="entry name" value="ArabinofuranosylTrfase_AftA_N"/>
</dbReference>
<evidence type="ECO:0000256" key="3">
    <source>
        <dbReference type="ARBA" id="ARBA00009655"/>
    </source>
</evidence>
<evidence type="ECO:0000259" key="15">
    <source>
        <dbReference type="Pfam" id="PF12249"/>
    </source>
</evidence>
<feature type="transmembrane region" description="Helical" evidence="14">
    <location>
        <begin position="414"/>
        <end position="436"/>
    </location>
</feature>